<dbReference type="CDD" id="cd00887">
    <property type="entry name" value="MoeA"/>
    <property type="match status" value="1"/>
</dbReference>
<evidence type="ECO:0000256" key="3">
    <source>
        <dbReference type="ARBA" id="ARBA00010763"/>
    </source>
</evidence>
<dbReference type="NCBIfam" id="TIGR00177">
    <property type="entry name" value="molyb_syn"/>
    <property type="match status" value="1"/>
</dbReference>
<organism evidence="8 9">
    <name type="scientific">Adhaeribacter aerolatus</name>
    <dbReference type="NCBI Taxonomy" id="670289"/>
    <lineage>
        <taxon>Bacteria</taxon>
        <taxon>Pseudomonadati</taxon>
        <taxon>Bacteroidota</taxon>
        <taxon>Cytophagia</taxon>
        <taxon>Cytophagales</taxon>
        <taxon>Hymenobacteraceae</taxon>
        <taxon>Adhaeribacter</taxon>
    </lineage>
</organism>
<dbReference type="Pfam" id="PF03454">
    <property type="entry name" value="MoeA_C"/>
    <property type="match status" value="1"/>
</dbReference>
<gene>
    <name evidence="8" type="primary">moeA</name>
    <name evidence="8" type="ORF">AAE02nite_01280</name>
</gene>
<evidence type="ECO:0000313" key="9">
    <source>
        <dbReference type="Proteomes" id="UP000321532"/>
    </source>
</evidence>
<dbReference type="InterPro" id="IPR036425">
    <property type="entry name" value="MoaB/Mog-like_dom_sf"/>
</dbReference>
<dbReference type="InterPro" id="IPR008284">
    <property type="entry name" value="MoCF_biosynth_CS"/>
</dbReference>
<evidence type="ECO:0000256" key="2">
    <source>
        <dbReference type="ARBA" id="ARBA00005046"/>
    </source>
</evidence>
<evidence type="ECO:0000256" key="6">
    <source>
        <dbReference type="RuleBase" id="RU365090"/>
    </source>
</evidence>
<dbReference type="OrthoDB" id="9804758at2"/>
<dbReference type="GO" id="GO:0005829">
    <property type="term" value="C:cytosol"/>
    <property type="evidence" value="ECO:0007669"/>
    <property type="project" value="TreeGrafter"/>
</dbReference>
<dbReference type="Pfam" id="PF00994">
    <property type="entry name" value="MoCF_biosynth"/>
    <property type="match status" value="1"/>
</dbReference>
<dbReference type="InterPro" id="IPR001453">
    <property type="entry name" value="MoaB/Mog_dom"/>
</dbReference>
<comment type="catalytic activity">
    <reaction evidence="5">
        <text>adenylyl-molybdopterin + molybdate = Mo-molybdopterin + AMP + H(+)</text>
        <dbReference type="Rhea" id="RHEA:35047"/>
        <dbReference type="ChEBI" id="CHEBI:15378"/>
        <dbReference type="ChEBI" id="CHEBI:36264"/>
        <dbReference type="ChEBI" id="CHEBI:62727"/>
        <dbReference type="ChEBI" id="CHEBI:71302"/>
        <dbReference type="ChEBI" id="CHEBI:456215"/>
        <dbReference type="EC" id="2.10.1.1"/>
    </reaction>
</comment>
<dbReference type="EMBL" id="BJYS01000001">
    <property type="protein sequence ID" value="GEO02464.1"/>
    <property type="molecule type" value="Genomic_DNA"/>
</dbReference>
<dbReference type="SMART" id="SM00852">
    <property type="entry name" value="MoCF_biosynth"/>
    <property type="match status" value="1"/>
</dbReference>
<dbReference type="InterPro" id="IPR038987">
    <property type="entry name" value="MoeA-like"/>
</dbReference>
<dbReference type="GO" id="GO:0006777">
    <property type="term" value="P:Mo-molybdopterin cofactor biosynthetic process"/>
    <property type="evidence" value="ECO:0007669"/>
    <property type="project" value="UniProtKB-UniRule"/>
</dbReference>
<dbReference type="SUPFAM" id="SSF63882">
    <property type="entry name" value="MoeA N-terminal region -like"/>
    <property type="match status" value="1"/>
</dbReference>
<proteinExistence type="inferred from homology"/>
<dbReference type="Gene3D" id="2.170.190.11">
    <property type="entry name" value="Molybdopterin biosynthesis moea protein, domain 3"/>
    <property type="match status" value="1"/>
</dbReference>
<dbReference type="InterPro" id="IPR005110">
    <property type="entry name" value="MoeA_linker/N"/>
</dbReference>
<dbReference type="SUPFAM" id="SSF53218">
    <property type="entry name" value="Molybdenum cofactor biosynthesis proteins"/>
    <property type="match status" value="1"/>
</dbReference>
<keyword evidence="4 6" id="KW-0501">Molybdenum cofactor biosynthesis</keyword>
<comment type="similarity">
    <text evidence="3 6">Belongs to the MoeA family.</text>
</comment>
<evidence type="ECO:0000256" key="5">
    <source>
        <dbReference type="ARBA" id="ARBA00047317"/>
    </source>
</evidence>
<dbReference type="PROSITE" id="PS01079">
    <property type="entry name" value="MOCF_BIOSYNTHESIS_2"/>
    <property type="match status" value="1"/>
</dbReference>
<name>A0A512ARX6_9BACT</name>
<evidence type="ECO:0000259" key="7">
    <source>
        <dbReference type="SMART" id="SM00852"/>
    </source>
</evidence>
<comment type="cofactor">
    <cofactor evidence="6">
        <name>Mg(2+)</name>
        <dbReference type="ChEBI" id="CHEBI:18420"/>
    </cofactor>
</comment>
<dbReference type="Pfam" id="PF03453">
    <property type="entry name" value="MoeA_N"/>
    <property type="match status" value="1"/>
</dbReference>
<dbReference type="GO" id="GO:0061599">
    <property type="term" value="F:molybdopterin molybdotransferase activity"/>
    <property type="evidence" value="ECO:0007669"/>
    <property type="project" value="UniProtKB-UniRule"/>
</dbReference>
<dbReference type="InterPro" id="IPR005111">
    <property type="entry name" value="MoeA_C_domain_IV"/>
</dbReference>
<keyword evidence="6" id="KW-0460">Magnesium</keyword>
<dbReference type="InterPro" id="IPR036688">
    <property type="entry name" value="MoeA_C_domain_IV_sf"/>
</dbReference>
<protein>
    <recommendedName>
        <fullName evidence="6">Molybdopterin molybdenumtransferase</fullName>
        <ecNumber evidence="6">2.10.1.1</ecNumber>
    </recommendedName>
</protein>
<evidence type="ECO:0000313" key="8">
    <source>
        <dbReference type="EMBL" id="GEO02464.1"/>
    </source>
</evidence>
<dbReference type="Gene3D" id="3.90.105.10">
    <property type="entry name" value="Molybdopterin biosynthesis moea protein, domain 2"/>
    <property type="match status" value="1"/>
</dbReference>
<dbReference type="Gene3D" id="2.40.340.10">
    <property type="entry name" value="MoeA, C-terminal, domain IV"/>
    <property type="match status" value="1"/>
</dbReference>
<dbReference type="PANTHER" id="PTHR10192">
    <property type="entry name" value="MOLYBDOPTERIN BIOSYNTHESIS PROTEIN"/>
    <property type="match status" value="1"/>
</dbReference>
<dbReference type="GO" id="GO:0046872">
    <property type="term" value="F:metal ion binding"/>
    <property type="evidence" value="ECO:0007669"/>
    <property type="project" value="UniProtKB-UniRule"/>
</dbReference>
<keyword evidence="6 8" id="KW-0808">Transferase</keyword>
<keyword evidence="6" id="KW-0500">Molybdenum</keyword>
<sequence>MITVTEAVRLIGENILTLPITEVALTEANGAVLREPISADRDFPPFHRVSMDGIAIRFASFQTGEDTFRIEGVQLAGAPAQTLQQADNCLEVMTGAILPGNTDTVIRYEDLKIFERNGIRYAHIFAAPKGRMQNVHQCGSDRRASDLLIPAGTLLSPAEIAVIATVGKTTVQVSQPPRIAIISTGDELVEVSEMPLPHQIRQSNSYLLQAALQEQGVKAERFHLRDDKAALFAELKTLLSRFDALILSGGVSKGKADFIPEVLAELGVQKLFHEVAQRPGKPFWFGRVPDGPIVFALPGNPVSTFVCFYKYVRPWVRASLGAPAALVPKAILQEETVFRPNLTYFLPVKVAIGTSGMLTAKPIHIGGSGDFAALLSADGFLELPQKQSTFSAGEVYSFYGFRNII</sequence>
<keyword evidence="9" id="KW-1185">Reference proteome</keyword>
<feature type="domain" description="MoaB/Mog" evidence="7">
    <location>
        <begin position="180"/>
        <end position="318"/>
    </location>
</feature>
<evidence type="ECO:0000256" key="1">
    <source>
        <dbReference type="ARBA" id="ARBA00002901"/>
    </source>
</evidence>
<dbReference type="InterPro" id="IPR036135">
    <property type="entry name" value="MoeA_linker/N_sf"/>
</dbReference>
<dbReference type="SUPFAM" id="SSF63867">
    <property type="entry name" value="MoeA C-terminal domain-like"/>
    <property type="match status" value="1"/>
</dbReference>
<dbReference type="AlphaFoldDB" id="A0A512ARX6"/>
<dbReference type="Proteomes" id="UP000321532">
    <property type="component" value="Unassembled WGS sequence"/>
</dbReference>
<comment type="pathway">
    <text evidence="2 6">Cofactor biosynthesis; molybdopterin biosynthesis.</text>
</comment>
<dbReference type="EC" id="2.10.1.1" evidence="6"/>
<comment type="function">
    <text evidence="1 6">Catalyzes the insertion of molybdate into adenylated molybdopterin with the concomitant release of AMP.</text>
</comment>
<comment type="caution">
    <text evidence="8">The sequence shown here is derived from an EMBL/GenBank/DDBJ whole genome shotgun (WGS) entry which is preliminary data.</text>
</comment>
<dbReference type="Gene3D" id="3.40.980.10">
    <property type="entry name" value="MoaB/Mog-like domain"/>
    <property type="match status" value="1"/>
</dbReference>
<keyword evidence="6" id="KW-0479">Metal-binding</keyword>
<dbReference type="UniPathway" id="UPA00344"/>
<reference evidence="8 9" key="1">
    <citation type="submission" date="2019-07" db="EMBL/GenBank/DDBJ databases">
        <title>Whole genome shotgun sequence of Adhaeribacter aerolatus NBRC 106133.</title>
        <authorList>
            <person name="Hosoyama A."/>
            <person name="Uohara A."/>
            <person name="Ohji S."/>
            <person name="Ichikawa N."/>
        </authorList>
    </citation>
    <scope>NUCLEOTIDE SEQUENCE [LARGE SCALE GENOMIC DNA]</scope>
    <source>
        <strain evidence="8 9">NBRC 106133</strain>
    </source>
</reference>
<accession>A0A512ARX6</accession>
<dbReference type="PANTHER" id="PTHR10192:SF5">
    <property type="entry name" value="GEPHYRIN"/>
    <property type="match status" value="1"/>
</dbReference>
<evidence type="ECO:0000256" key="4">
    <source>
        <dbReference type="ARBA" id="ARBA00023150"/>
    </source>
</evidence>
<dbReference type="RefSeq" id="WP_146894509.1">
    <property type="nucleotide sequence ID" value="NZ_BJYS01000001.1"/>
</dbReference>